<accession>A0ABV9PKK4</accession>
<dbReference type="SUPFAM" id="SSF100879">
    <property type="entry name" value="Lesion bypass DNA polymerase (Y-family), little finger domain"/>
    <property type="match status" value="1"/>
</dbReference>
<evidence type="ECO:0000259" key="6">
    <source>
        <dbReference type="PROSITE" id="PS50173"/>
    </source>
</evidence>
<protein>
    <recommendedName>
        <fullName evidence="4">DNA polymerase IV</fullName>
        <shortName evidence="4">Pol IV</shortName>
        <ecNumber evidence="4">2.7.7.7</ecNumber>
    </recommendedName>
</protein>
<dbReference type="Gene3D" id="3.30.1490.100">
    <property type="entry name" value="DNA polymerase, Y-family, little finger domain"/>
    <property type="match status" value="1"/>
</dbReference>
<dbReference type="Proteomes" id="UP001595836">
    <property type="component" value="Unassembled WGS sequence"/>
</dbReference>
<comment type="function">
    <text evidence="2 4">Poorly processive, error-prone DNA polymerase involved in untargeted mutagenesis. Copies undamaged DNA at stalled replication forks, which arise in vivo from mismatched or misaligned primer ends. These misaligned primers can be extended by PolIV. Exhibits no 3'-5' exonuclease (proofreading) activity. May be involved in translesional synthesis, in conjunction with the beta clamp from PolIII.</text>
</comment>
<feature type="binding site" evidence="4">
    <location>
        <position position="13"/>
    </location>
    <ligand>
        <name>Mg(2+)</name>
        <dbReference type="ChEBI" id="CHEBI:18420"/>
    </ligand>
</feature>
<keyword evidence="4" id="KW-0239">DNA-directed DNA polymerase</keyword>
<dbReference type="PANTHER" id="PTHR11076">
    <property type="entry name" value="DNA REPAIR POLYMERASE UMUC / TRANSFERASE FAMILY MEMBER"/>
    <property type="match status" value="1"/>
</dbReference>
<dbReference type="InterPro" id="IPR036775">
    <property type="entry name" value="DNA_pol_Y-fam_lit_finger_sf"/>
</dbReference>
<dbReference type="InterPro" id="IPR043502">
    <property type="entry name" value="DNA/RNA_pol_sf"/>
</dbReference>
<dbReference type="NCBIfam" id="NF002882">
    <property type="entry name" value="PRK03348.1"/>
    <property type="match status" value="1"/>
</dbReference>
<keyword evidence="4" id="KW-0963">Cytoplasm</keyword>
<dbReference type="RefSeq" id="WP_344990100.1">
    <property type="nucleotide sequence ID" value="NZ_BAABCD010000008.1"/>
</dbReference>
<keyword evidence="4" id="KW-0234">DNA repair</keyword>
<keyword evidence="4 7" id="KW-0548">Nucleotidyltransferase</keyword>
<dbReference type="Pfam" id="PF00817">
    <property type="entry name" value="IMS"/>
    <property type="match status" value="1"/>
</dbReference>
<evidence type="ECO:0000313" key="7">
    <source>
        <dbReference type="EMBL" id="MFC4753421.1"/>
    </source>
</evidence>
<name>A0ABV9PKK4_9ACTN</name>
<feature type="compositionally biased region" description="Low complexity" evidence="5">
    <location>
        <begin position="497"/>
        <end position="508"/>
    </location>
</feature>
<dbReference type="NCBIfam" id="NF002677">
    <property type="entry name" value="PRK02406.1"/>
    <property type="match status" value="1"/>
</dbReference>
<dbReference type="Gene3D" id="3.30.70.270">
    <property type="match status" value="1"/>
</dbReference>
<feature type="site" description="Substrate discrimination" evidence="4">
    <location>
        <position position="18"/>
    </location>
</feature>
<gene>
    <name evidence="4" type="primary">dinB</name>
    <name evidence="7" type="ORF">ACFO7U_01335</name>
</gene>
<organism evidence="7 8">
    <name type="scientific">Dietzia aurantiaca</name>
    <dbReference type="NCBI Taxonomy" id="983873"/>
    <lineage>
        <taxon>Bacteria</taxon>
        <taxon>Bacillati</taxon>
        <taxon>Actinomycetota</taxon>
        <taxon>Actinomycetes</taxon>
        <taxon>Mycobacteriales</taxon>
        <taxon>Dietziaceae</taxon>
        <taxon>Dietzia</taxon>
    </lineage>
</organism>
<dbReference type="InterPro" id="IPR050116">
    <property type="entry name" value="DNA_polymerase-Y"/>
</dbReference>
<keyword evidence="4" id="KW-0460">Magnesium</keyword>
<sequence>MGEGQDRWVLHVDMDAFFASCEQLTRPTLRGRPVLVGGTGGRGVVAGASYEARAFGARSAMPSHQARRLVGPSAVFVPPRMPVYRALSRRVFEVFAEHAPVVEQVSVDEAFLEPPELRGADAGRTRAWAQDLRTAIREATGLPASVGAGAGKQYAKIASDLAKPDGIAVVSRRDHADVLGPLPARSLWGVGPVAGERLAQFGIATIGDLAAMDDEDVVHALGRTVGPAIARIARGYDDRPVEERAEAKQISAESTFAADLTTAGQVVAAVRRAAEGAHRRLLTDGRAARTVTVKVKRSDFTSITRSYTLPQGTTSLETIISVARSLAPDPVEFGAIRLLGVGLSGLTQFHQDALFEQEFVPDHRAGGGVGGGSGSDDDELPDIVGVGTTVTSENADPGEEPGGALDENAEPGGITTVGRDLAGAGAENGGSAGVVPTIGAWRQDSDERFRTGSDVRHPEFGHGWVQGSGHGRVSVRFETAATGPGRMRTFADDDPALEPADPLDSLGW</sequence>
<feature type="region of interest" description="Disordered" evidence="5">
    <location>
        <begin position="484"/>
        <end position="508"/>
    </location>
</feature>
<dbReference type="InterPro" id="IPR001126">
    <property type="entry name" value="UmuC"/>
</dbReference>
<evidence type="ECO:0000256" key="4">
    <source>
        <dbReference type="HAMAP-Rule" id="MF_01113"/>
    </source>
</evidence>
<keyword evidence="4" id="KW-0515">Mutator protein</keyword>
<comment type="cofactor">
    <cofactor evidence="4">
        <name>Mg(2+)</name>
        <dbReference type="ChEBI" id="CHEBI:18420"/>
    </cofactor>
    <text evidence="4">Binds 2 magnesium ions per subunit.</text>
</comment>
<proteinExistence type="inferred from homology"/>
<comment type="caution">
    <text evidence="7">The sequence shown here is derived from an EMBL/GenBank/DDBJ whole genome shotgun (WGS) entry which is preliminary data.</text>
</comment>
<comment type="subunit">
    <text evidence="4">Monomer.</text>
</comment>
<dbReference type="Gene3D" id="1.10.150.20">
    <property type="entry name" value="5' to 3' exonuclease, C-terminal subdomain"/>
    <property type="match status" value="1"/>
</dbReference>
<dbReference type="CDD" id="cd03586">
    <property type="entry name" value="PolY_Pol_IV_kappa"/>
    <property type="match status" value="1"/>
</dbReference>
<keyword evidence="4 7" id="KW-0808">Transferase</keyword>
<dbReference type="HAMAP" id="MF_01113">
    <property type="entry name" value="DNApol_IV"/>
    <property type="match status" value="1"/>
</dbReference>
<dbReference type="EMBL" id="JBHSHP010000005">
    <property type="protein sequence ID" value="MFC4753421.1"/>
    <property type="molecule type" value="Genomic_DNA"/>
</dbReference>
<evidence type="ECO:0000256" key="1">
    <source>
        <dbReference type="ARBA" id="ARBA00010945"/>
    </source>
</evidence>
<evidence type="ECO:0000256" key="3">
    <source>
        <dbReference type="ARBA" id="ARBA00049244"/>
    </source>
</evidence>
<comment type="similarity">
    <text evidence="1 4">Belongs to the DNA polymerase type-Y family.</text>
</comment>
<feature type="binding site" evidence="4">
    <location>
        <position position="108"/>
    </location>
    <ligand>
        <name>Mg(2+)</name>
        <dbReference type="ChEBI" id="CHEBI:18420"/>
    </ligand>
</feature>
<dbReference type="PROSITE" id="PS50173">
    <property type="entry name" value="UMUC"/>
    <property type="match status" value="1"/>
</dbReference>
<dbReference type="Gene3D" id="3.40.1170.60">
    <property type="match status" value="1"/>
</dbReference>
<dbReference type="InterPro" id="IPR017961">
    <property type="entry name" value="DNA_pol_Y-fam_little_finger"/>
</dbReference>
<keyword evidence="4" id="KW-0238">DNA-binding</keyword>
<keyword evidence="4" id="KW-0235">DNA replication</keyword>
<dbReference type="InterPro" id="IPR043128">
    <property type="entry name" value="Rev_trsase/Diguanyl_cyclase"/>
</dbReference>
<evidence type="ECO:0000256" key="2">
    <source>
        <dbReference type="ARBA" id="ARBA00025589"/>
    </source>
</evidence>
<comment type="catalytic activity">
    <reaction evidence="3 4">
        <text>DNA(n) + a 2'-deoxyribonucleoside 5'-triphosphate = DNA(n+1) + diphosphate</text>
        <dbReference type="Rhea" id="RHEA:22508"/>
        <dbReference type="Rhea" id="RHEA-COMP:17339"/>
        <dbReference type="Rhea" id="RHEA-COMP:17340"/>
        <dbReference type="ChEBI" id="CHEBI:33019"/>
        <dbReference type="ChEBI" id="CHEBI:61560"/>
        <dbReference type="ChEBI" id="CHEBI:173112"/>
        <dbReference type="EC" id="2.7.7.7"/>
    </reaction>
</comment>
<comment type="subcellular location">
    <subcellularLocation>
        <location evidence="4">Cytoplasm</location>
    </subcellularLocation>
</comment>
<feature type="active site" evidence="4">
    <location>
        <position position="109"/>
    </location>
</feature>
<dbReference type="SUPFAM" id="SSF56672">
    <property type="entry name" value="DNA/RNA polymerases"/>
    <property type="match status" value="1"/>
</dbReference>
<keyword evidence="8" id="KW-1185">Reference proteome</keyword>
<dbReference type="EC" id="2.7.7.7" evidence="4"/>
<dbReference type="GO" id="GO:0003887">
    <property type="term" value="F:DNA-directed DNA polymerase activity"/>
    <property type="evidence" value="ECO:0007669"/>
    <property type="project" value="UniProtKB-EC"/>
</dbReference>
<dbReference type="InterPro" id="IPR022880">
    <property type="entry name" value="DNApol_IV"/>
</dbReference>
<evidence type="ECO:0000313" key="8">
    <source>
        <dbReference type="Proteomes" id="UP001595836"/>
    </source>
</evidence>
<feature type="region of interest" description="Disordered" evidence="5">
    <location>
        <begin position="390"/>
        <end position="436"/>
    </location>
</feature>
<reference evidence="8" key="1">
    <citation type="journal article" date="2019" name="Int. J. Syst. Evol. Microbiol.">
        <title>The Global Catalogue of Microorganisms (GCM) 10K type strain sequencing project: providing services to taxonomists for standard genome sequencing and annotation.</title>
        <authorList>
            <consortium name="The Broad Institute Genomics Platform"/>
            <consortium name="The Broad Institute Genome Sequencing Center for Infectious Disease"/>
            <person name="Wu L."/>
            <person name="Ma J."/>
        </authorList>
    </citation>
    <scope>NUCLEOTIDE SEQUENCE [LARGE SCALE GENOMIC DNA]</scope>
    <source>
        <strain evidence="8">JCM 11882</strain>
    </source>
</reference>
<dbReference type="PANTHER" id="PTHR11076:SF33">
    <property type="entry name" value="DNA POLYMERASE KAPPA"/>
    <property type="match status" value="1"/>
</dbReference>
<feature type="domain" description="UmuC" evidence="6">
    <location>
        <begin position="9"/>
        <end position="191"/>
    </location>
</feature>
<evidence type="ECO:0000256" key="5">
    <source>
        <dbReference type="SAM" id="MobiDB-lite"/>
    </source>
</evidence>
<keyword evidence="4" id="KW-0479">Metal-binding</keyword>
<dbReference type="Pfam" id="PF11799">
    <property type="entry name" value="IMS_C"/>
    <property type="match status" value="1"/>
</dbReference>
<keyword evidence="4" id="KW-0227">DNA damage</keyword>